<feature type="transmembrane region" description="Helical" evidence="6">
    <location>
        <begin position="15"/>
        <end position="36"/>
    </location>
</feature>
<dbReference type="PROSITE" id="PS50895">
    <property type="entry name" value="SURF1"/>
    <property type="match status" value="1"/>
</dbReference>
<dbReference type="AlphaFoldDB" id="A0A5B7YHY3"/>
<evidence type="ECO:0000313" key="8">
    <source>
        <dbReference type="Proteomes" id="UP000304912"/>
    </source>
</evidence>
<dbReference type="OrthoDB" id="9789940at2"/>
<feature type="transmembrane region" description="Helical" evidence="6">
    <location>
        <begin position="217"/>
        <end position="239"/>
    </location>
</feature>
<keyword evidence="4 6" id="KW-1133">Transmembrane helix</keyword>
<dbReference type="EMBL" id="CP039852">
    <property type="protein sequence ID" value="QCZ95036.1"/>
    <property type="molecule type" value="Genomic_DNA"/>
</dbReference>
<dbReference type="KEGG" id="salk:FBQ74_16825"/>
<dbReference type="Pfam" id="PF02104">
    <property type="entry name" value="SURF1"/>
    <property type="match status" value="1"/>
</dbReference>
<dbReference type="Proteomes" id="UP000304912">
    <property type="component" value="Chromosome"/>
</dbReference>
<dbReference type="PANTHER" id="PTHR23427:SF2">
    <property type="entry name" value="SURFEIT LOCUS PROTEIN 1"/>
    <property type="match status" value="1"/>
</dbReference>
<dbReference type="CDD" id="cd06662">
    <property type="entry name" value="SURF1"/>
    <property type="match status" value="1"/>
</dbReference>
<evidence type="ECO:0000313" key="7">
    <source>
        <dbReference type="EMBL" id="QCZ95036.1"/>
    </source>
</evidence>
<evidence type="ECO:0000256" key="2">
    <source>
        <dbReference type="ARBA" id="ARBA00007165"/>
    </source>
</evidence>
<organism evidence="7 8">
    <name type="scientific">Salinimonas iocasae</name>
    <dbReference type="NCBI Taxonomy" id="2572577"/>
    <lineage>
        <taxon>Bacteria</taxon>
        <taxon>Pseudomonadati</taxon>
        <taxon>Pseudomonadota</taxon>
        <taxon>Gammaproteobacteria</taxon>
        <taxon>Alteromonadales</taxon>
        <taxon>Alteromonadaceae</taxon>
        <taxon>Alteromonas/Salinimonas group</taxon>
        <taxon>Salinimonas</taxon>
    </lineage>
</organism>
<keyword evidence="3 6" id="KW-0812">Transmembrane</keyword>
<dbReference type="PANTHER" id="PTHR23427">
    <property type="entry name" value="SURFEIT LOCUS PROTEIN"/>
    <property type="match status" value="1"/>
</dbReference>
<name>A0A5B7YHY3_9ALTE</name>
<comment type="similarity">
    <text evidence="2 6">Belongs to the SURF1 family.</text>
</comment>
<dbReference type="InterPro" id="IPR045214">
    <property type="entry name" value="Surf1/Surf4"/>
</dbReference>
<dbReference type="GO" id="GO:0005886">
    <property type="term" value="C:plasma membrane"/>
    <property type="evidence" value="ECO:0007669"/>
    <property type="project" value="UniProtKB-SubCell"/>
</dbReference>
<evidence type="ECO:0000256" key="4">
    <source>
        <dbReference type="ARBA" id="ARBA00022989"/>
    </source>
</evidence>
<sequence>MSLNNGQPHHHRFTATRWIAIVVTLLAIGLMFRLGLWQLDRMHQKEARLASIAQKQTNGPISLFDLPATLSESRDLPVTFNGKRIGNTTFYIDNQIVEGRVGYHVLAPVSTESGNVLLNFGWVPAGAYRDILPQVQLPVDRATFKGTVSVPGHNPVVRETASAFSGREVLLQKIDISMLNANTDLHLKPYIIQLESPVDEQFVRNWQPVVMPPKKHLAYAVQWFGLALAASIIALIVFFPRGNRNDKNQSF</sequence>
<comment type="subcellular location">
    <subcellularLocation>
        <location evidence="6">Cell membrane</location>
        <topology evidence="6">Multi-pass membrane protein</topology>
    </subcellularLocation>
    <subcellularLocation>
        <location evidence="1">Membrane</location>
    </subcellularLocation>
</comment>
<evidence type="ECO:0000256" key="6">
    <source>
        <dbReference type="RuleBase" id="RU363076"/>
    </source>
</evidence>
<keyword evidence="5 6" id="KW-0472">Membrane</keyword>
<protein>
    <recommendedName>
        <fullName evidence="6">SURF1-like protein</fullName>
    </recommendedName>
</protein>
<evidence type="ECO:0000256" key="5">
    <source>
        <dbReference type="ARBA" id="ARBA00023136"/>
    </source>
</evidence>
<gene>
    <name evidence="7" type="ORF">FBQ74_16825</name>
</gene>
<dbReference type="InterPro" id="IPR002994">
    <property type="entry name" value="Surf1/Shy1"/>
</dbReference>
<keyword evidence="6" id="KW-1003">Cell membrane</keyword>
<keyword evidence="8" id="KW-1185">Reference proteome</keyword>
<dbReference type="RefSeq" id="WP_139757766.1">
    <property type="nucleotide sequence ID" value="NZ_CP039852.1"/>
</dbReference>
<reference evidence="7 8" key="1">
    <citation type="submission" date="2019-04" db="EMBL/GenBank/DDBJ databases">
        <title>Salinimonas iocasae sp. nov., a halophilic bacterium isolated from the outer tube casing of tubeworms in Okinawa Trough.</title>
        <authorList>
            <person name="Zhang H."/>
            <person name="Wang H."/>
            <person name="Li C."/>
        </authorList>
    </citation>
    <scope>NUCLEOTIDE SEQUENCE [LARGE SCALE GENOMIC DNA]</scope>
    <source>
        <strain evidence="7 8">KX18D6</strain>
    </source>
</reference>
<proteinExistence type="inferred from homology"/>
<evidence type="ECO:0000256" key="3">
    <source>
        <dbReference type="ARBA" id="ARBA00022692"/>
    </source>
</evidence>
<evidence type="ECO:0000256" key="1">
    <source>
        <dbReference type="ARBA" id="ARBA00004370"/>
    </source>
</evidence>
<accession>A0A5B7YHY3</accession>